<proteinExistence type="predicted"/>
<comment type="caution">
    <text evidence="2">The sequence shown here is derived from an EMBL/GenBank/DDBJ whole genome shotgun (WGS) entry which is preliminary data.</text>
</comment>
<reference evidence="2 3" key="1">
    <citation type="submission" date="2016-07" db="EMBL/GenBank/DDBJ databases">
        <title>Pervasive Adenine N6-methylation of Active Genes in Fungi.</title>
        <authorList>
            <consortium name="DOE Joint Genome Institute"/>
            <person name="Mondo S.J."/>
            <person name="Dannebaum R.O."/>
            <person name="Kuo R.C."/>
            <person name="Labutti K."/>
            <person name="Haridas S."/>
            <person name="Kuo A."/>
            <person name="Salamov A."/>
            <person name="Ahrendt S.R."/>
            <person name="Lipzen A."/>
            <person name="Sullivan W."/>
            <person name="Andreopoulos W.B."/>
            <person name="Clum A."/>
            <person name="Lindquist E."/>
            <person name="Daum C."/>
            <person name="Ramamoorthy G.K."/>
            <person name="Gryganskyi A."/>
            <person name="Culley D."/>
            <person name="Magnuson J.K."/>
            <person name="James T.Y."/>
            <person name="O'Malley M.A."/>
            <person name="Stajich J.E."/>
            <person name="Spatafora J.W."/>
            <person name="Visel A."/>
            <person name="Grigoriev I.V."/>
        </authorList>
    </citation>
    <scope>NUCLEOTIDE SEQUENCE [LARGE SCALE GENOMIC DNA]</scope>
    <source>
        <strain evidence="2 3">JEL800</strain>
    </source>
</reference>
<evidence type="ECO:0000313" key="3">
    <source>
        <dbReference type="Proteomes" id="UP000193642"/>
    </source>
</evidence>
<name>A0A1Y2BP53_9FUNG</name>
<keyword evidence="1" id="KW-0812">Transmembrane</keyword>
<feature type="transmembrane region" description="Helical" evidence="1">
    <location>
        <begin position="20"/>
        <end position="38"/>
    </location>
</feature>
<keyword evidence="1" id="KW-0472">Membrane</keyword>
<gene>
    <name evidence="2" type="ORF">BCR33DRAFT_722032</name>
</gene>
<dbReference type="OrthoDB" id="201504at2759"/>
<protein>
    <submittedName>
        <fullName evidence="2">DUF1295-domain-containing protein</fullName>
    </submittedName>
</protein>
<dbReference type="PANTHER" id="PTHR32251">
    <property type="entry name" value="3-OXO-5-ALPHA-STEROID 4-DEHYDROGENASE"/>
    <property type="match status" value="1"/>
</dbReference>
<dbReference type="PANTHER" id="PTHR32251:SF17">
    <property type="entry name" value="STEROID 5-ALPHA REDUCTASE C-TERMINAL DOMAIN-CONTAINING PROTEIN"/>
    <property type="match status" value="1"/>
</dbReference>
<evidence type="ECO:0000313" key="2">
    <source>
        <dbReference type="EMBL" id="ORY36529.1"/>
    </source>
</evidence>
<dbReference type="Gene3D" id="1.20.120.1630">
    <property type="match status" value="1"/>
</dbReference>
<dbReference type="PROSITE" id="PS50244">
    <property type="entry name" value="S5A_REDUCTASE"/>
    <property type="match status" value="1"/>
</dbReference>
<evidence type="ECO:0000256" key="1">
    <source>
        <dbReference type="SAM" id="Phobius"/>
    </source>
</evidence>
<keyword evidence="3" id="KW-1185">Reference proteome</keyword>
<keyword evidence="1" id="KW-1133">Transmembrane helix</keyword>
<dbReference type="GO" id="GO:0016020">
    <property type="term" value="C:membrane"/>
    <property type="evidence" value="ECO:0007669"/>
    <property type="project" value="TreeGrafter"/>
</dbReference>
<dbReference type="EMBL" id="MCGO01000055">
    <property type="protein sequence ID" value="ORY36529.1"/>
    <property type="molecule type" value="Genomic_DNA"/>
</dbReference>
<organism evidence="2 3">
    <name type="scientific">Rhizoclosmatium globosum</name>
    <dbReference type="NCBI Taxonomy" id="329046"/>
    <lineage>
        <taxon>Eukaryota</taxon>
        <taxon>Fungi</taxon>
        <taxon>Fungi incertae sedis</taxon>
        <taxon>Chytridiomycota</taxon>
        <taxon>Chytridiomycota incertae sedis</taxon>
        <taxon>Chytridiomycetes</taxon>
        <taxon>Chytridiales</taxon>
        <taxon>Chytriomycetaceae</taxon>
        <taxon>Rhizoclosmatium</taxon>
    </lineage>
</organism>
<accession>A0A1Y2BP53</accession>
<dbReference type="Pfam" id="PF06966">
    <property type="entry name" value="DUF1295"/>
    <property type="match status" value="1"/>
</dbReference>
<dbReference type="InterPro" id="IPR010721">
    <property type="entry name" value="UstE-like"/>
</dbReference>
<sequence>MPTIVVLSTDSKLLPNLSWLDYVGLTVWILGFVFETVADRQKAVWQNKHGKNRFTKFIDTGLWSWCRYPNYFGEISLWVGSYVMATCAFPDSQLAKYGFAASPLFITYILTRLSGIPLQEAQARKRFKGNAEYAAYVKSTNLLFPWPFKRASKAA</sequence>
<dbReference type="AlphaFoldDB" id="A0A1Y2BP53"/>
<dbReference type="Proteomes" id="UP000193642">
    <property type="component" value="Unassembled WGS sequence"/>
</dbReference>